<reference evidence="1 2" key="1">
    <citation type="submission" date="2021-06" db="EMBL/GenBank/DDBJ databases">
        <authorList>
            <person name="Kallberg Y."/>
            <person name="Tangrot J."/>
            <person name="Rosling A."/>
        </authorList>
    </citation>
    <scope>NUCLEOTIDE SEQUENCE [LARGE SCALE GENOMIC DNA]</scope>
    <source>
        <strain evidence="1 2">120-4 pot B 10/14</strain>
    </source>
</reference>
<gene>
    <name evidence="1" type="ORF">GMARGA_LOCUS11503</name>
</gene>
<keyword evidence="2" id="KW-1185">Reference proteome</keyword>
<comment type="caution">
    <text evidence="1">The sequence shown here is derived from an EMBL/GenBank/DDBJ whole genome shotgun (WGS) entry which is preliminary data.</text>
</comment>
<dbReference type="Proteomes" id="UP000789901">
    <property type="component" value="Unassembled WGS sequence"/>
</dbReference>
<evidence type="ECO:0000313" key="1">
    <source>
        <dbReference type="EMBL" id="CAG8690887.1"/>
    </source>
</evidence>
<sequence length="123" mass="14100">MNVAQKNLVSLLSLEQEQEQNTEASNNTLVDWLKDVDLEFSVRENPTDTAKWVKRKEKFTKYLALSTLSTKEFDKKAAKSLIQELLQILLAQNSLLVKQISEEEILGVIGQVFFQPDRTCQLD</sequence>
<protein>
    <submittedName>
        <fullName evidence="1">18461_t:CDS:1</fullName>
    </submittedName>
</protein>
<dbReference type="EMBL" id="CAJVQB010006749">
    <property type="protein sequence ID" value="CAG8690887.1"/>
    <property type="molecule type" value="Genomic_DNA"/>
</dbReference>
<name>A0ABN7UXZ8_GIGMA</name>
<proteinExistence type="predicted"/>
<evidence type="ECO:0000313" key="2">
    <source>
        <dbReference type="Proteomes" id="UP000789901"/>
    </source>
</evidence>
<accession>A0ABN7UXZ8</accession>
<organism evidence="1 2">
    <name type="scientific">Gigaspora margarita</name>
    <dbReference type="NCBI Taxonomy" id="4874"/>
    <lineage>
        <taxon>Eukaryota</taxon>
        <taxon>Fungi</taxon>
        <taxon>Fungi incertae sedis</taxon>
        <taxon>Mucoromycota</taxon>
        <taxon>Glomeromycotina</taxon>
        <taxon>Glomeromycetes</taxon>
        <taxon>Diversisporales</taxon>
        <taxon>Gigasporaceae</taxon>
        <taxon>Gigaspora</taxon>
    </lineage>
</organism>